<keyword evidence="16" id="KW-1185">Reference proteome</keyword>
<evidence type="ECO:0000259" key="12">
    <source>
        <dbReference type="Pfam" id="PF21088"/>
    </source>
</evidence>
<keyword evidence="9" id="KW-0732">Signal</keyword>
<dbReference type="SUPFAM" id="SSF82861">
    <property type="entry name" value="Mechanosensitive channel protein MscS (YggB), transmembrane region"/>
    <property type="match status" value="1"/>
</dbReference>
<dbReference type="InterPro" id="IPR052702">
    <property type="entry name" value="MscS-like_channel"/>
</dbReference>
<name>A0AAX2ABJ8_9BACT</name>
<evidence type="ECO:0000313" key="16">
    <source>
        <dbReference type="Proteomes" id="UP000289193"/>
    </source>
</evidence>
<protein>
    <submittedName>
        <fullName evidence="14">Mechanosensitive ion channel protein MscS</fullName>
    </submittedName>
    <submittedName>
        <fullName evidence="13">Small conductance mechanosensitive channel protein</fullName>
    </submittedName>
</protein>
<feature type="transmembrane region" description="Helical" evidence="8">
    <location>
        <begin position="374"/>
        <end position="397"/>
    </location>
</feature>
<dbReference type="InterPro" id="IPR011066">
    <property type="entry name" value="MscS_channel_C_sf"/>
</dbReference>
<feature type="transmembrane region" description="Helical" evidence="8">
    <location>
        <begin position="336"/>
        <end position="353"/>
    </location>
</feature>
<dbReference type="Pfam" id="PF00924">
    <property type="entry name" value="MS_channel_2nd"/>
    <property type="match status" value="1"/>
</dbReference>
<evidence type="ECO:0000259" key="10">
    <source>
        <dbReference type="Pfam" id="PF00924"/>
    </source>
</evidence>
<evidence type="ECO:0000256" key="7">
    <source>
        <dbReference type="SAM" id="Coils"/>
    </source>
</evidence>
<dbReference type="InterPro" id="IPR006686">
    <property type="entry name" value="MscS_channel_CS"/>
</dbReference>
<feature type="domain" description="Mechanosensitive ion channel MscS C-terminal" evidence="11">
    <location>
        <begin position="496"/>
        <end position="583"/>
    </location>
</feature>
<comment type="similarity">
    <text evidence="2">Belongs to the MscS (TC 1.A.23) family.</text>
</comment>
<dbReference type="InterPro" id="IPR049142">
    <property type="entry name" value="MS_channel_1st"/>
</dbReference>
<dbReference type="PROSITE" id="PS01246">
    <property type="entry name" value="UPF0003"/>
    <property type="match status" value="1"/>
</dbReference>
<sequence length="594" mass="68958">MRFIFIFSLLFSFCLSAAIDTKLFDTKENIQYFEKIEQQIENSLKKEEKPLKIIEDERKYLEILKEANEKVVSIKEYKDTQIETSNEAIEAMKFLVDLDKKEDEDKELSFEVQENLSYLKKRIENILEIEKNRLLIYQLQFAYNKIEKANLDKKISLYEKHKIEILNRIDGSLNDLRIEKESTLTTSINKNNNEINNFEESINSLKNSLQRERLNDNTKTILELEKKINLVDKKRENLLISNIYLSSKKLLLFLKEKNEEAYLKEYRFLNSIILEVNEYKYLKEAFAHLAKKRLNNTKLALATSNIKISTFFDSIKAFFDTSLVVFNEQAITPMSLVKAFILIIIGIVIGKIYKRWIFKISSKWPNISEMSLKISSNVGFYLIIFITFIIALGSLGIDMSSISLIAGALSIGIGFGLQTVVSNFISGIILMFERTIRIGDVIEISDLLKGTVTDIRVRSTTVKTFDNIDIVVPNSSFIQNNVINWTLEDKSRRLHVPFGVAYGTKIEKVKEVVLEELLNSSLTFIRDDKDKQPEIRFENMNNSSVDLELLVWIKTNDRVTPNALKSDFLLLIYNTLYKNNIEIPFPQLDLHIKK</sequence>
<dbReference type="PANTHER" id="PTHR30347:SF1">
    <property type="entry name" value="MECHANOSENSITIVE CHANNEL MSCK"/>
    <property type="match status" value="1"/>
</dbReference>
<evidence type="ECO:0000259" key="11">
    <source>
        <dbReference type="Pfam" id="PF21082"/>
    </source>
</evidence>
<dbReference type="SUPFAM" id="SSF82689">
    <property type="entry name" value="Mechanosensitive channel protein MscS (YggB), C-terminal domain"/>
    <property type="match status" value="1"/>
</dbReference>
<dbReference type="GO" id="GO:0008381">
    <property type="term" value="F:mechanosensitive monoatomic ion channel activity"/>
    <property type="evidence" value="ECO:0007669"/>
    <property type="project" value="UniProtKB-ARBA"/>
</dbReference>
<dbReference type="InterPro" id="IPR049278">
    <property type="entry name" value="MS_channel_C"/>
</dbReference>
<dbReference type="PANTHER" id="PTHR30347">
    <property type="entry name" value="POTASSIUM CHANNEL RELATED"/>
    <property type="match status" value="1"/>
</dbReference>
<evidence type="ECO:0000256" key="5">
    <source>
        <dbReference type="ARBA" id="ARBA00022989"/>
    </source>
</evidence>
<reference evidence="13 15" key="2">
    <citation type="submission" date="2018-07" db="EMBL/GenBank/DDBJ databases">
        <title>Complete genome of the Arcobacter bivalviorum type strain LMG 26154.</title>
        <authorList>
            <person name="Miller W.G."/>
            <person name="Yee E."/>
            <person name="Bono J.L."/>
        </authorList>
    </citation>
    <scope>NUCLEOTIDE SEQUENCE [LARGE SCALE GENOMIC DNA]</scope>
    <source>
        <strain evidence="13 15">LMG 26154</strain>
    </source>
</reference>
<dbReference type="Gene3D" id="1.10.287.1260">
    <property type="match status" value="1"/>
</dbReference>
<feature type="transmembrane region" description="Helical" evidence="8">
    <location>
        <begin position="403"/>
        <end position="432"/>
    </location>
</feature>
<feature type="domain" description="Mechanosensitive ion channel MscS" evidence="10">
    <location>
        <begin position="419"/>
        <end position="486"/>
    </location>
</feature>
<dbReference type="AlphaFoldDB" id="A0AAX2ABJ8"/>
<dbReference type="SUPFAM" id="SSF50182">
    <property type="entry name" value="Sm-like ribonucleoproteins"/>
    <property type="match status" value="1"/>
</dbReference>
<dbReference type="EMBL" id="CP031217">
    <property type="protein sequence ID" value="AXH11713.1"/>
    <property type="molecule type" value="Genomic_DNA"/>
</dbReference>
<organism evidence="14 16">
    <name type="scientific">Halarcobacter bivalviorum</name>
    <dbReference type="NCBI Taxonomy" id="663364"/>
    <lineage>
        <taxon>Bacteria</taxon>
        <taxon>Pseudomonadati</taxon>
        <taxon>Campylobacterota</taxon>
        <taxon>Epsilonproteobacteria</taxon>
        <taxon>Campylobacterales</taxon>
        <taxon>Arcobacteraceae</taxon>
        <taxon>Halarcobacter</taxon>
    </lineage>
</organism>
<keyword evidence="3" id="KW-1003">Cell membrane</keyword>
<dbReference type="GO" id="GO:0005886">
    <property type="term" value="C:plasma membrane"/>
    <property type="evidence" value="ECO:0007669"/>
    <property type="project" value="UniProtKB-SubCell"/>
</dbReference>
<dbReference type="Proteomes" id="UP000253850">
    <property type="component" value="Chromosome"/>
</dbReference>
<evidence type="ECO:0000256" key="4">
    <source>
        <dbReference type="ARBA" id="ARBA00022692"/>
    </source>
</evidence>
<dbReference type="InterPro" id="IPR010920">
    <property type="entry name" value="LSM_dom_sf"/>
</dbReference>
<dbReference type="Gene3D" id="3.30.70.100">
    <property type="match status" value="1"/>
</dbReference>
<dbReference type="Gene3D" id="2.30.30.60">
    <property type="match status" value="1"/>
</dbReference>
<dbReference type="InterPro" id="IPR011014">
    <property type="entry name" value="MscS_channel_TM-2"/>
</dbReference>
<keyword evidence="6 8" id="KW-0472">Membrane</keyword>
<keyword evidence="5 8" id="KW-1133">Transmembrane helix</keyword>
<evidence type="ECO:0000313" key="13">
    <source>
        <dbReference type="EMBL" id="AXH11713.1"/>
    </source>
</evidence>
<evidence type="ECO:0000256" key="6">
    <source>
        <dbReference type="ARBA" id="ARBA00023136"/>
    </source>
</evidence>
<dbReference type="InterPro" id="IPR006685">
    <property type="entry name" value="MscS_channel_2nd"/>
</dbReference>
<dbReference type="Pfam" id="PF21088">
    <property type="entry name" value="MS_channel_1st"/>
    <property type="match status" value="1"/>
</dbReference>
<feature type="coiled-coil region" evidence="7">
    <location>
        <begin position="188"/>
        <end position="215"/>
    </location>
</feature>
<keyword evidence="7" id="KW-0175">Coiled coil</keyword>
<dbReference type="RefSeq" id="WP_114838582.1">
    <property type="nucleotide sequence ID" value="NZ_CP031217.1"/>
</dbReference>
<feature type="domain" description="Mechanosensitive ion channel transmembrane helices 2/3" evidence="12">
    <location>
        <begin position="381"/>
        <end position="418"/>
    </location>
</feature>
<evidence type="ECO:0000256" key="8">
    <source>
        <dbReference type="SAM" id="Phobius"/>
    </source>
</evidence>
<dbReference type="KEGG" id="hbv:ABIV_0700"/>
<feature type="signal peptide" evidence="9">
    <location>
        <begin position="1"/>
        <end position="17"/>
    </location>
</feature>
<gene>
    <name evidence="13" type="ORF">ABIV_0700</name>
    <name evidence="14" type="ORF">CRV05_00285</name>
</gene>
<dbReference type="Proteomes" id="UP000289193">
    <property type="component" value="Unassembled WGS sequence"/>
</dbReference>
<reference evidence="14 16" key="1">
    <citation type="submission" date="2017-10" db="EMBL/GenBank/DDBJ databases">
        <title>Genomics of the genus Arcobacter.</title>
        <authorList>
            <person name="Perez-Cataluna A."/>
            <person name="Figueras M.J."/>
        </authorList>
    </citation>
    <scope>NUCLEOTIDE SEQUENCE [LARGE SCALE GENOMIC DNA]</scope>
    <source>
        <strain evidence="14 16">CECT 7835</strain>
    </source>
</reference>
<keyword evidence="4 8" id="KW-0812">Transmembrane</keyword>
<evidence type="ECO:0000256" key="1">
    <source>
        <dbReference type="ARBA" id="ARBA00004651"/>
    </source>
</evidence>
<evidence type="ECO:0000313" key="15">
    <source>
        <dbReference type="Proteomes" id="UP000253850"/>
    </source>
</evidence>
<dbReference type="EMBL" id="PDKM01000001">
    <property type="protein sequence ID" value="RXK10846.1"/>
    <property type="molecule type" value="Genomic_DNA"/>
</dbReference>
<evidence type="ECO:0000313" key="14">
    <source>
        <dbReference type="EMBL" id="RXK10846.1"/>
    </source>
</evidence>
<dbReference type="Pfam" id="PF21082">
    <property type="entry name" value="MS_channel_3rd"/>
    <property type="match status" value="1"/>
</dbReference>
<dbReference type="InterPro" id="IPR023408">
    <property type="entry name" value="MscS_beta-dom_sf"/>
</dbReference>
<evidence type="ECO:0000256" key="9">
    <source>
        <dbReference type="SAM" id="SignalP"/>
    </source>
</evidence>
<evidence type="ECO:0000256" key="3">
    <source>
        <dbReference type="ARBA" id="ARBA00022475"/>
    </source>
</evidence>
<accession>A0AAX2ABJ8</accession>
<feature type="chain" id="PRO_5044718533" evidence="9">
    <location>
        <begin position="18"/>
        <end position="594"/>
    </location>
</feature>
<proteinExistence type="inferred from homology"/>
<comment type="subcellular location">
    <subcellularLocation>
        <location evidence="1">Cell membrane</location>
        <topology evidence="1">Multi-pass membrane protein</topology>
    </subcellularLocation>
</comment>
<evidence type="ECO:0000256" key="2">
    <source>
        <dbReference type="ARBA" id="ARBA00008017"/>
    </source>
</evidence>